<sequence>MPLTLTPSRAMVHLNSPESFSKLPGEVSATCLVLVNAGMPRKFQVPFEMILMPRPAGDEQQLNTGRRQHTERMTTIPALTSRTTRVEKPNRSAAGDKTALQTGVHGSKEALSKCGPQRDRFELICPSILFVCLYVAWTGLISKNIRTGGEDRILHPV</sequence>
<evidence type="ECO:0000313" key="2">
    <source>
        <dbReference type="Proteomes" id="UP000054324"/>
    </source>
</evidence>
<keyword evidence="2" id="KW-1185">Reference proteome</keyword>
<proteinExistence type="predicted"/>
<dbReference type="EMBL" id="KL597080">
    <property type="protein sequence ID" value="KER20199.1"/>
    <property type="molecule type" value="Genomic_DNA"/>
</dbReference>
<organism evidence="1 2">
    <name type="scientific">Opisthorchis viverrini</name>
    <name type="common">Southeast Asian liver fluke</name>
    <dbReference type="NCBI Taxonomy" id="6198"/>
    <lineage>
        <taxon>Eukaryota</taxon>
        <taxon>Metazoa</taxon>
        <taxon>Spiralia</taxon>
        <taxon>Lophotrochozoa</taxon>
        <taxon>Platyhelminthes</taxon>
        <taxon>Trematoda</taxon>
        <taxon>Digenea</taxon>
        <taxon>Opisthorchiida</taxon>
        <taxon>Opisthorchiata</taxon>
        <taxon>Opisthorchiidae</taxon>
        <taxon>Opisthorchis</taxon>
    </lineage>
</organism>
<evidence type="ECO:0000313" key="1">
    <source>
        <dbReference type="EMBL" id="KER20199.1"/>
    </source>
</evidence>
<dbReference type="AlphaFoldDB" id="A0A074ZYH5"/>
<gene>
    <name evidence="1" type="ORF">T265_11198</name>
</gene>
<reference evidence="1 2" key="1">
    <citation type="submission" date="2013-11" db="EMBL/GenBank/DDBJ databases">
        <title>Opisthorchis viverrini - life in the bile duct.</title>
        <authorList>
            <person name="Young N.D."/>
            <person name="Nagarajan N."/>
            <person name="Lin S.J."/>
            <person name="Korhonen P.K."/>
            <person name="Jex A.R."/>
            <person name="Hall R.S."/>
            <person name="Safavi-Hemami H."/>
            <person name="Kaewkong W."/>
            <person name="Bertrand D."/>
            <person name="Gao S."/>
            <person name="Seet Q."/>
            <person name="Wongkham S."/>
            <person name="Teh B.T."/>
            <person name="Wongkham C."/>
            <person name="Intapan P.M."/>
            <person name="Maleewong W."/>
            <person name="Yang X."/>
            <person name="Hu M."/>
            <person name="Wang Z."/>
            <person name="Hofmann A."/>
            <person name="Sternberg P.W."/>
            <person name="Tan P."/>
            <person name="Wang J."/>
            <person name="Gasser R.B."/>
        </authorList>
    </citation>
    <scope>NUCLEOTIDE SEQUENCE [LARGE SCALE GENOMIC DNA]</scope>
</reference>
<accession>A0A074ZYH5</accession>
<dbReference type="RefSeq" id="XP_009176057.1">
    <property type="nucleotide sequence ID" value="XM_009177793.1"/>
</dbReference>
<protein>
    <submittedName>
        <fullName evidence="1">Uncharacterized protein</fullName>
    </submittedName>
</protein>
<dbReference type="CTD" id="20325366"/>
<dbReference type="GeneID" id="20325366"/>
<name>A0A074ZYH5_OPIVI</name>
<dbReference type="KEGG" id="ovi:T265_11198"/>
<dbReference type="Proteomes" id="UP000054324">
    <property type="component" value="Unassembled WGS sequence"/>
</dbReference>